<dbReference type="Proteomes" id="UP000288805">
    <property type="component" value="Unassembled WGS sequence"/>
</dbReference>
<evidence type="ECO:0000256" key="1">
    <source>
        <dbReference type="SAM" id="MobiDB-lite"/>
    </source>
</evidence>
<sequence>MDVEKSIEFLTEQEFKKRFRVLYRVAIRLMDGSLVSTENEPFNATVFSNEQFNVGLRFPLPSLFKKFLHFTKILLAFLHLNALRVLTGCSNLNMLYHLDLSLLEVLFIYTIKMNGKEIFSLSTHIPFLQLVTELPDSTKDATKGHIVSSPWASSYEHLVQEFEPRSSLGIPGRADCCSLVLSFIILGLLLMHITWCITKNKKRGRLVEWVKKASFDQLNRKLGQQTRRQGKTSSIKERKKCQEGTLRQAPSIGHPTTNSTARPPTKKRPILRPTERALDLSLSPSSLSLSSKVDTNQDSIGSPSVRDSPNWELDPIVPCIILNLEKEKKEMASNLRVNFKERHRKRLSKALPAAPPSAKKICPEASRDELVPELLWCRCPFFITVKSEQELVASSLLRMMLARWKMGPLQPLWVEKLMRETSRSILQAGRR</sequence>
<evidence type="ECO:0000313" key="3">
    <source>
        <dbReference type="Proteomes" id="UP000288805"/>
    </source>
</evidence>
<protein>
    <submittedName>
        <fullName evidence="2">Uncharacterized protein</fullName>
    </submittedName>
</protein>
<accession>A0A438C0L7</accession>
<name>A0A438C0L7_VITVI</name>
<organism evidence="2 3">
    <name type="scientific">Vitis vinifera</name>
    <name type="common">Grape</name>
    <dbReference type="NCBI Taxonomy" id="29760"/>
    <lineage>
        <taxon>Eukaryota</taxon>
        <taxon>Viridiplantae</taxon>
        <taxon>Streptophyta</taxon>
        <taxon>Embryophyta</taxon>
        <taxon>Tracheophyta</taxon>
        <taxon>Spermatophyta</taxon>
        <taxon>Magnoliopsida</taxon>
        <taxon>eudicotyledons</taxon>
        <taxon>Gunneridae</taxon>
        <taxon>Pentapetalae</taxon>
        <taxon>rosids</taxon>
        <taxon>Vitales</taxon>
        <taxon>Vitaceae</taxon>
        <taxon>Viteae</taxon>
        <taxon>Vitis</taxon>
    </lineage>
</organism>
<dbReference type="AlphaFoldDB" id="A0A438C0L7"/>
<dbReference type="EMBL" id="QGNW01002585">
    <property type="protein sequence ID" value="RVW16765.1"/>
    <property type="molecule type" value="Genomic_DNA"/>
</dbReference>
<proteinExistence type="predicted"/>
<feature type="region of interest" description="Disordered" evidence="1">
    <location>
        <begin position="286"/>
        <end position="306"/>
    </location>
</feature>
<evidence type="ECO:0000313" key="2">
    <source>
        <dbReference type="EMBL" id="RVW16765.1"/>
    </source>
</evidence>
<reference evidence="2 3" key="1">
    <citation type="journal article" date="2018" name="PLoS Genet.">
        <title>Population sequencing reveals clonal diversity and ancestral inbreeding in the grapevine cultivar Chardonnay.</title>
        <authorList>
            <person name="Roach M.J."/>
            <person name="Johnson D.L."/>
            <person name="Bohlmann J."/>
            <person name="van Vuuren H.J."/>
            <person name="Jones S.J."/>
            <person name="Pretorius I.S."/>
            <person name="Schmidt S.A."/>
            <person name="Borneman A.R."/>
        </authorList>
    </citation>
    <scope>NUCLEOTIDE SEQUENCE [LARGE SCALE GENOMIC DNA]</scope>
    <source>
        <strain evidence="3">cv. Chardonnay</strain>
        <tissue evidence="2">Leaf</tissue>
    </source>
</reference>
<gene>
    <name evidence="2" type="ORF">CK203_076365</name>
</gene>
<feature type="region of interest" description="Disordered" evidence="1">
    <location>
        <begin position="221"/>
        <end position="272"/>
    </location>
</feature>
<feature type="compositionally biased region" description="Polar residues" evidence="1">
    <location>
        <begin position="222"/>
        <end position="233"/>
    </location>
</feature>
<comment type="caution">
    <text evidence="2">The sequence shown here is derived from an EMBL/GenBank/DDBJ whole genome shotgun (WGS) entry which is preliminary data.</text>
</comment>
<feature type="compositionally biased region" description="Polar residues" evidence="1">
    <location>
        <begin position="292"/>
        <end position="306"/>
    </location>
</feature>